<evidence type="ECO:0000256" key="9">
    <source>
        <dbReference type="HAMAP-Rule" id="MF_01014"/>
    </source>
</evidence>
<gene>
    <name evidence="9" type="primary">hisA</name>
    <name evidence="12" type="ORF">CYPRO_2368</name>
</gene>
<evidence type="ECO:0000256" key="5">
    <source>
        <dbReference type="ARBA" id="ARBA00022490"/>
    </source>
</evidence>
<keyword evidence="7 9" id="KW-0368">Histidine biosynthesis</keyword>
<evidence type="ECO:0000256" key="1">
    <source>
        <dbReference type="ARBA" id="ARBA00000901"/>
    </source>
</evidence>
<dbReference type="InterPro" id="IPR023016">
    <property type="entry name" value="HisA/PriA"/>
</dbReference>
<dbReference type="GO" id="GO:0000162">
    <property type="term" value="P:L-tryptophan biosynthetic process"/>
    <property type="evidence" value="ECO:0007669"/>
    <property type="project" value="TreeGrafter"/>
</dbReference>
<dbReference type="GO" id="GO:0003949">
    <property type="term" value="F:1-(5-phosphoribosyl)-5-[(5-phosphoribosylamino)methylideneamino]imidazole-4-carboxamide isomerase activity"/>
    <property type="evidence" value="ECO:0007669"/>
    <property type="project" value="UniProtKB-UniRule"/>
</dbReference>
<protein>
    <recommendedName>
        <fullName evidence="9 11">1-(5-phosphoribosyl)-5-[(5-phosphoribosylamino)methylideneamino] imidazole-4-carboxamide isomerase</fullName>
        <ecNumber evidence="9 11">5.3.1.16</ecNumber>
    </recommendedName>
    <alternativeName>
        <fullName evidence="9">Phosphoribosylformimino-5-aminoimidazole carboxamide ribotide isomerase</fullName>
    </alternativeName>
</protein>
<dbReference type="AlphaFoldDB" id="A0A345UMA8"/>
<dbReference type="EMBL" id="CP027806">
    <property type="protein sequence ID" value="AXJ01610.1"/>
    <property type="molecule type" value="Genomic_DNA"/>
</dbReference>
<accession>A0A345UMA8</accession>
<dbReference type="Pfam" id="PF00977">
    <property type="entry name" value="His_biosynth"/>
    <property type="match status" value="1"/>
</dbReference>
<dbReference type="Proteomes" id="UP000254808">
    <property type="component" value="Chromosome"/>
</dbReference>
<evidence type="ECO:0000256" key="10">
    <source>
        <dbReference type="RuleBase" id="RU003657"/>
    </source>
</evidence>
<evidence type="ECO:0000256" key="7">
    <source>
        <dbReference type="ARBA" id="ARBA00023102"/>
    </source>
</evidence>
<comment type="similarity">
    <text evidence="4 9 10">Belongs to the HisA/HisF family.</text>
</comment>
<name>A0A345UMA8_9BACT</name>
<proteinExistence type="inferred from homology"/>
<evidence type="ECO:0000313" key="12">
    <source>
        <dbReference type="EMBL" id="AXJ01610.1"/>
    </source>
</evidence>
<dbReference type="OrthoDB" id="9807749at2"/>
<dbReference type="NCBIfam" id="TIGR00007">
    <property type="entry name" value="1-(5-phosphoribosyl)-5-[(5-phosphoribosylamino)methylideneamino]imidazole-4-carboxamide isomerase"/>
    <property type="match status" value="1"/>
</dbReference>
<evidence type="ECO:0000256" key="4">
    <source>
        <dbReference type="ARBA" id="ARBA00009667"/>
    </source>
</evidence>
<evidence type="ECO:0000256" key="6">
    <source>
        <dbReference type="ARBA" id="ARBA00022605"/>
    </source>
</evidence>
<evidence type="ECO:0000256" key="11">
    <source>
        <dbReference type="RuleBase" id="RU003658"/>
    </source>
</evidence>
<sequence length="232" mass="25877">MIRIPAIDLYDGKIVRLKQGSYEAVTVYADDPVSFADRLSEREDLPRLHIVDLNGARDGNFENLRLVEQIVKQTPLEVQMGGGIRRFEDVERLLQAGIHRVVSSSMAVNRQDEWLRALEEFGPGRCIFGMDLKDGKVAVGGWLETDDRSLEQLLAPMLSYGLTEVLCTDIARDGMMTGPNLPMYADLQKRFTDLNFIASGGVSSNDDLKRLEESGLFACVIGKAWLEGIVQI</sequence>
<dbReference type="GO" id="GO:0005737">
    <property type="term" value="C:cytoplasm"/>
    <property type="evidence" value="ECO:0007669"/>
    <property type="project" value="UniProtKB-SubCell"/>
</dbReference>
<dbReference type="FunFam" id="3.20.20.70:FF:000009">
    <property type="entry name" value="1-(5-phosphoribosyl)-5-[(5-phosphoribosylamino)methylideneamino] imidazole-4-carboxamide isomerase"/>
    <property type="match status" value="1"/>
</dbReference>
<comment type="catalytic activity">
    <reaction evidence="1 9 11">
        <text>1-(5-phospho-beta-D-ribosyl)-5-[(5-phospho-beta-D-ribosylamino)methylideneamino]imidazole-4-carboxamide = 5-[(5-phospho-1-deoxy-D-ribulos-1-ylimino)methylamino]-1-(5-phospho-beta-D-ribosyl)imidazole-4-carboxamide</text>
        <dbReference type="Rhea" id="RHEA:15469"/>
        <dbReference type="ChEBI" id="CHEBI:58435"/>
        <dbReference type="ChEBI" id="CHEBI:58525"/>
        <dbReference type="EC" id="5.3.1.16"/>
    </reaction>
</comment>
<feature type="active site" description="Proton acceptor" evidence="9">
    <location>
        <position position="8"/>
    </location>
</feature>
<dbReference type="Gene3D" id="3.20.20.70">
    <property type="entry name" value="Aldolase class I"/>
    <property type="match status" value="1"/>
</dbReference>
<dbReference type="PANTHER" id="PTHR43090">
    <property type="entry name" value="1-(5-PHOSPHORIBOSYL)-5-[(5-PHOSPHORIBOSYLAMINO)METHYLIDENEAMINO] IMIDAZOLE-4-CARBOXAMIDE ISOMERASE"/>
    <property type="match status" value="1"/>
</dbReference>
<dbReference type="InterPro" id="IPR006063">
    <property type="entry name" value="HisA_bact_arch"/>
</dbReference>
<dbReference type="RefSeq" id="WP_114984784.1">
    <property type="nucleotide sequence ID" value="NZ_CP027806.1"/>
</dbReference>
<dbReference type="CDD" id="cd04732">
    <property type="entry name" value="HisA"/>
    <property type="match status" value="1"/>
</dbReference>
<dbReference type="InterPro" id="IPR011060">
    <property type="entry name" value="RibuloseP-bd_barrel"/>
</dbReference>
<keyword evidence="13" id="KW-1185">Reference proteome</keyword>
<dbReference type="KEGG" id="cprv:CYPRO_2368"/>
<dbReference type="PANTHER" id="PTHR43090:SF2">
    <property type="entry name" value="1-(5-PHOSPHORIBOSYL)-5-[(5-PHOSPHORIBOSYLAMINO)METHYLIDENEAMINO] IMIDAZOLE-4-CARBOXAMIDE ISOMERASE"/>
    <property type="match status" value="1"/>
</dbReference>
<dbReference type="SUPFAM" id="SSF51366">
    <property type="entry name" value="Ribulose-phoshate binding barrel"/>
    <property type="match status" value="1"/>
</dbReference>
<dbReference type="InterPro" id="IPR013785">
    <property type="entry name" value="Aldolase_TIM"/>
</dbReference>
<keyword evidence="6 9" id="KW-0028">Amino-acid biosynthesis</keyword>
<keyword evidence="8 9" id="KW-0413">Isomerase</keyword>
<dbReference type="GO" id="GO:0000105">
    <property type="term" value="P:L-histidine biosynthetic process"/>
    <property type="evidence" value="ECO:0007669"/>
    <property type="project" value="UniProtKB-UniRule"/>
</dbReference>
<keyword evidence="5 9" id="KW-0963">Cytoplasm</keyword>
<dbReference type="InterPro" id="IPR044524">
    <property type="entry name" value="Isoase_HisA-like"/>
</dbReference>
<evidence type="ECO:0000256" key="2">
    <source>
        <dbReference type="ARBA" id="ARBA00004496"/>
    </source>
</evidence>
<evidence type="ECO:0000313" key="13">
    <source>
        <dbReference type="Proteomes" id="UP000254808"/>
    </source>
</evidence>
<evidence type="ECO:0000256" key="3">
    <source>
        <dbReference type="ARBA" id="ARBA00005133"/>
    </source>
</evidence>
<dbReference type="EC" id="5.3.1.16" evidence="9 11"/>
<dbReference type="InterPro" id="IPR006062">
    <property type="entry name" value="His_biosynth"/>
</dbReference>
<organism evidence="12 13">
    <name type="scientific">Cyclonatronum proteinivorum</name>
    <dbReference type="NCBI Taxonomy" id="1457365"/>
    <lineage>
        <taxon>Bacteria</taxon>
        <taxon>Pseudomonadati</taxon>
        <taxon>Balneolota</taxon>
        <taxon>Balneolia</taxon>
        <taxon>Balneolales</taxon>
        <taxon>Cyclonatronaceae</taxon>
        <taxon>Cyclonatronum</taxon>
    </lineage>
</organism>
<dbReference type="UniPathway" id="UPA00031">
    <property type="reaction ID" value="UER00009"/>
</dbReference>
<feature type="active site" description="Proton donor" evidence="9">
    <location>
        <position position="131"/>
    </location>
</feature>
<dbReference type="HAMAP" id="MF_01014">
    <property type="entry name" value="HisA"/>
    <property type="match status" value="1"/>
</dbReference>
<comment type="subcellular location">
    <subcellularLocation>
        <location evidence="2 9 11">Cytoplasm</location>
    </subcellularLocation>
</comment>
<evidence type="ECO:0000256" key="8">
    <source>
        <dbReference type="ARBA" id="ARBA00023235"/>
    </source>
</evidence>
<comment type="pathway">
    <text evidence="3 9 11">Amino-acid biosynthesis; L-histidine biosynthesis; L-histidine from 5-phospho-alpha-D-ribose 1-diphosphate: step 4/9.</text>
</comment>
<reference evidence="12 13" key="1">
    <citation type="submission" date="2018-03" db="EMBL/GenBank/DDBJ databases">
        <title>Phenotypic and genomic properties of Cyclonatronum proteinivorum gen. nov., sp. nov., a haloalkaliphilic bacteroidete from soda lakes possessing Na+-translocating rhodopsin.</title>
        <authorList>
            <person name="Toshchakov S.V."/>
            <person name="Korzhenkov A."/>
            <person name="Samarov N.I."/>
            <person name="Kublanov I.V."/>
            <person name="Muntyan M.S."/>
            <person name="Sorokin D.Y."/>
        </authorList>
    </citation>
    <scope>NUCLEOTIDE SEQUENCE [LARGE SCALE GENOMIC DNA]</scope>
    <source>
        <strain evidence="12 13">Omega</strain>
    </source>
</reference>